<dbReference type="EMBL" id="JACCCW010000002">
    <property type="protein sequence ID" value="NYF81279.1"/>
    <property type="molecule type" value="Genomic_DNA"/>
</dbReference>
<dbReference type="PIRSF" id="PIRSF000303">
    <property type="entry name" value="Glutathion_perox"/>
    <property type="match status" value="1"/>
</dbReference>
<dbReference type="PROSITE" id="PS51355">
    <property type="entry name" value="GLUTATHIONE_PEROXID_3"/>
    <property type="match status" value="1"/>
</dbReference>
<evidence type="ECO:0000256" key="2">
    <source>
        <dbReference type="ARBA" id="ARBA00022559"/>
    </source>
</evidence>
<dbReference type="Proteomes" id="UP000589520">
    <property type="component" value="Unassembled WGS sequence"/>
</dbReference>
<gene>
    <name evidence="6" type="ORF">HDF17_003599</name>
</gene>
<keyword evidence="3 5" id="KW-0560">Oxidoreductase</keyword>
<reference evidence="6 7" key="1">
    <citation type="submission" date="2020-07" db="EMBL/GenBank/DDBJ databases">
        <title>Genomic Encyclopedia of Type Strains, Phase IV (KMG-V): Genome sequencing to study the core and pangenomes of soil and plant-associated prokaryotes.</title>
        <authorList>
            <person name="Whitman W."/>
        </authorList>
    </citation>
    <scope>NUCLEOTIDE SEQUENCE [LARGE SCALE GENOMIC DNA]</scope>
    <source>
        <strain evidence="6 7">X4EP2</strain>
    </source>
</reference>
<feature type="active site" evidence="4">
    <location>
        <position position="35"/>
    </location>
</feature>
<accession>A0A7Y9TI70</accession>
<dbReference type="FunFam" id="3.40.30.10:FF:000010">
    <property type="entry name" value="Glutathione peroxidase"/>
    <property type="match status" value="1"/>
</dbReference>
<dbReference type="PRINTS" id="PR01011">
    <property type="entry name" value="GLUTPROXDASE"/>
</dbReference>
<dbReference type="Pfam" id="PF00255">
    <property type="entry name" value="GSHPx"/>
    <property type="match status" value="1"/>
</dbReference>
<evidence type="ECO:0000256" key="1">
    <source>
        <dbReference type="ARBA" id="ARBA00006926"/>
    </source>
</evidence>
<dbReference type="RefSeq" id="WP_179493114.1">
    <property type="nucleotide sequence ID" value="NZ_JACCCW010000002.1"/>
</dbReference>
<name>A0A7Y9TI70_9BACT</name>
<dbReference type="SUPFAM" id="SSF52833">
    <property type="entry name" value="Thioredoxin-like"/>
    <property type="match status" value="1"/>
</dbReference>
<dbReference type="PANTHER" id="PTHR11592:SF40">
    <property type="entry name" value="THIOREDOXIN_GLUTATHIONE PEROXIDASE BTUE"/>
    <property type="match status" value="1"/>
</dbReference>
<dbReference type="GO" id="GO:0034599">
    <property type="term" value="P:cellular response to oxidative stress"/>
    <property type="evidence" value="ECO:0007669"/>
    <property type="project" value="TreeGrafter"/>
</dbReference>
<evidence type="ECO:0000256" key="4">
    <source>
        <dbReference type="PIRSR" id="PIRSR000303-1"/>
    </source>
</evidence>
<dbReference type="CDD" id="cd00340">
    <property type="entry name" value="GSH_Peroxidase"/>
    <property type="match status" value="1"/>
</dbReference>
<keyword evidence="2 5" id="KW-0575">Peroxidase</keyword>
<dbReference type="Gene3D" id="3.40.30.10">
    <property type="entry name" value="Glutaredoxin"/>
    <property type="match status" value="1"/>
</dbReference>
<evidence type="ECO:0000313" key="7">
    <source>
        <dbReference type="Proteomes" id="UP000589520"/>
    </source>
</evidence>
<comment type="similarity">
    <text evidence="1 5">Belongs to the glutathione peroxidase family.</text>
</comment>
<evidence type="ECO:0000313" key="6">
    <source>
        <dbReference type="EMBL" id="NYF81279.1"/>
    </source>
</evidence>
<evidence type="ECO:0000256" key="3">
    <source>
        <dbReference type="ARBA" id="ARBA00023002"/>
    </source>
</evidence>
<dbReference type="InterPro" id="IPR036249">
    <property type="entry name" value="Thioredoxin-like_sf"/>
</dbReference>
<protein>
    <recommendedName>
        <fullName evidence="5">Glutathione peroxidase</fullName>
    </recommendedName>
</protein>
<dbReference type="AlphaFoldDB" id="A0A7Y9TI70"/>
<evidence type="ECO:0000256" key="5">
    <source>
        <dbReference type="RuleBase" id="RU000499"/>
    </source>
</evidence>
<dbReference type="InterPro" id="IPR029759">
    <property type="entry name" value="GPX_AS"/>
</dbReference>
<organism evidence="6 7">
    <name type="scientific">Granulicella arctica</name>
    <dbReference type="NCBI Taxonomy" id="940613"/>
    <lineage>
        <taxon>Bacteria</taxon>
        <taxon>Pseudomonadati</taxon>
        <taxon>Acidobacteriota</taxon>
        <taxon>Terriglobia</taxon>
        <taxon>Terriglobales</taxon>
        <taxon>Acidobacteriaceae</taxon>
        <taxon>Granulicella</taxon>
    </lineage>
</organism>
<dbReference type="GO" id="GO:0004601">
    <property type="term" value="F:peroxidase activity"/>
    <property type="evidence" value="ECO:0007669"/>
    <property type="project" value="UniProtKB-KW"/>
</dbReference>
<sequence>MSLYEIPLNTLSGEATTLAPFQGQVLLIVNTASKCGLTPQYEGLEKLYSTYKHCGFSVLGFPANDFAGQEPGTSEEIQNFCTTSYNVTFPLFEKVAVVGPEKAPLYEALVEAQPVARIADPGFKDKLRGYGLTVNEAPELTWNFEKFLVNRKGQVVGRFAPDTLPSDPNLVQAIEAALPPL</sequence>
<dbReference type="PANTHER" id="PTHR11592">
    <property type="entry name" value="GLUTATHIONE PEROXIDASE"/>
    <property type="match status" value="1"/>
</dbReference>
<keyword evidence="7" id="KW-1185">Reference proteome</keyword>
<proteinExistence type="inferred from homology"/>
<dbReference type="PROSITE" id="PS00460">
    <property type="entry name" value="GLUTATHIONE_PEROXID_1"/>
    <property type="match status" value="1"/>
</dbReference>
<comment type="caution">
    <text evidence="6">The sequence shown here is derived from an EMBL/GenBank/DDBJ whole genome shotgun (WGS) entry which is preliminary data.</text>
</comment>
<dbReference type="InterPro" id="IPR000889">
    <property type="entry name" value="Glutathione_peroxidase"/>
</dbReference>